<dbReference type="PANTHER" id="PTHR11036">
    <property type="entry name" value="SEMAPHORIN"/>
    <property type="match status" value="1"/>
</dbReference>
<dbReference type="RefSeq" id="XP_019736168.1">
    <property type="nucleotide sequence ID" value="XM_019880609.1"/>
</dbReference>
<dbReference type="AlphaFoldDB" id="A0A3Q2Y310"/>
<dbReference type="PANTHER" id="PTHR11036:SF69">
    <property type="entry name" value="SEMA DOMAIN-CONTAINING PROTEIN"/>
    <property type="match status" value="1"/>
</dbReference>
<dbReference type="KEGG" id="hcq:109522243"/>
<dbReference type="GO" id="GO:0030215">
    <property type="term" value="F:semaphorin receptor binding"/>
    <property type="evidence" value="ECO:0007669"/>
    <property type="project" value="InterPro"/>
</dbReference>
<dbReference type="Pfam" id="PF01403">
    <property type="entry name" value="Sema"/>
    <property type="match status" value="1"/>
</dbReference>
<dbReference type="Proteomes" id="UP000264820">
    <property type="component" value="Unplaced"/>
</dbReference>
<dbReference type="RefSeq" id="XP_019736169.1">
    <property type="nucleotide sequence ID" value="XM_019880610.1"/>
</dbReference>
<dbReference type="Gene3D" id="2.60.40.10">
    <property type="entry name" value="Immunoglobulins"/>
    <property type="match status" value="1"/>
</dbReference>
<evidence type="ECO:0000256" key="5">
    <source>
        <dbReference type="ARBA" id="ARBA00022729"/>
    </source>
</evidence>
<feature type="signal peptide" evidence="13">
    <location>
        <begin position="1"/>
        <end position="24"/>
    </location>
</feature>
<evidence type="ECO:0000256" key="6">
    <source>
        <dbReference type="ARBA" id="ARBA00022782"/>
    </source>
</evidence>
<dbReference type="SUPFAM" id="SSF48726">
    <property type="entry name" value="Immunoglobulin"/>
    <property type="match status" value="1"/>
</dbReference>
<keyword evidence="6" id="KW-0221">Differentiation</keyword>
<accession>A0A3Q2Y310</accession>
<dbReference type="InterPro" id="IPR013783">
    <property type="entry name" value="Ig-like_fold"/>
</dbReference>
<dbReference type="SUPFAM" id="SSF101912">
    <property type="entry name" value="Sema domain"/>
    <property type="match status" value="1"/>
</dbReference>
<reference evidence="16" key="1">
    <citation type="submission" date="2025-08" db="UniProtKB">
        <authorList>
            <consortium name="Ensembl"/>
        </authorList>
    </citation>
    <scope>IDENTIFICATION</scope>
</reference>
<dbReference type="GO" id="GO:0005576">
    <property type="term" value="C:extracellular region"/>
    <property type="evidence" value="ECO:0007669"/>
    <property type="project" value="UniProtKB-SubCell"/>
</dbReference>
<dbReference type="GO" id="GO:0035295">
    <property type="term" value="P:tube development"/>
    <property type="evidence" value="ECO:0007669"/>
    <property type="project" value="UniProtKB-ARBA"/>
</dbReference>
<dbReference type="FunFam" id="2.130.10.10:FF:000015">
    <property type="entry name" value="Semaphorin 3B"/>
    <property type="match status" value="1"/>
</dbReference>
<dbReference type="SUPFAM" id="SSF103575">
    <property type="entry name" value="Plexin repeat"/>
    <property type="match status" value="1"/>
</dbReference>
<dbReference type="GO" id="GO:0071526">
    <property type="term" value="P:semaphorin-plexin signaling pathway"/>
    <property type="evidence" value="ECO:0007669"/>
    <property type="project" value="TreeGrafter"/>
</dbReference>
<evidence type="ECO:0000256" key="10">
    <source>
        <dbReference type="ARBA" id="ARBA00023180"/>
    </source>
</evidence>
<dbReference type="InterPro" id="IPR015943">
    <property type="entry name" value="WD40/YVTN_repeat-like_dom_sf"/>
</dbReference>
<evidence type="ECO:0000259" key="14">
    <source>
        <dbReference type="PROSITE" id="PS50835"/>
    </source>
</evidence>
<dbReference type="SMART" id="SM00423">
    <property type="entry name" value="PSI"/>
    <property type="match status" value="1"/>
</dbReference>
<dbReference type="InterPro" id="IPR003599">
    <property type="entry name" value="Ig_sub"/>
</dbReference>
<comment type="subcellular location">
    <subcellularLocation>
        <location evidence="1">Membrane</location>
    </subcellularLocation>
    <subcellularLocation>
        <location evidence="2">Secreted</location>
    </subcellularLocation>
</comment>
<dbReference type="GO" id="GO:0045499">
    <property type="term" value="F:chemorepellent activity"/>
    <property type="evidence" value="ECO:0007669"/>
    <property type="project" value="TreeGrafter"/>
</dbReference>
<comment type="similarity">
    <text evidence="3">Belongs to the semaphorin family.</text>
</comment>
<dbReference type="GO" id="GO:0030335">
    <property type="term" value="P:positive regulation of cell migration"/>
    <property type="evidence" value="ECO:0007669"/>
    <property type="project" value="TreeGrafter"/>
</dbReference>
<dbReference type="Pfam" id="PF01437">
    <property type="entry name" value="PSI"/>
    <property type="match status" value="1"/>
</dbReference>
<evidence type="ECO:0000256" key="8">
    <source>
        <dbReference type="ARBA" id="ARBA00023136"/>
    </source>
</evidence>
<evidence type="ECO:0000256" key="12">
    <source>
        <dbReference type="PROSITE-ProRule" id="PRU00352"/>
    </source>
</evidence>
<dbReference type="InterPro" id="IPR001627">
    <property type="entry name" value="Semap_dom"/>
</dbReference>
<dbReference type="GeneTree" id="ENSGT00940000165085"/>
<evidence type="ECO:0000313" key="16">
    <source>
        <dbReference type="Ensembl" id="ENSHCOP00000011297.1"/>
    </source>
</evidence>
<evidence type="ECO:0000256" key="4">
    <source>
        <dbReference type="ARBA" id="ARBA00022525"/>
    </source>
</evidence>
<name>A0A3Q2Y310_HIPCM</name>
<keyword evidence="9" id="KW-1015">Disulfide bond</keyword>
<protein>
    <submittedName>
        <fullName evidence="16">Si:dkey-49n23.1</fullName>
    </submittedName>
</protein>
<dbReference type="Gene3D" id="2.130.10.10">
    <property type="entry name" value="YVTN repeat-like/Quinoprotein amine dehydrogenase"/>
    <property type="match status" value="1"/>
</dbReference>
<dbReference type="InterPro" id="IPR036179">
    <property type="entry name" value="Ig-like_dom_sf"/>
</dbReference>
<dbReference type="PROSITE" id="PS50835">
    <property type="entry name" value="IG_LIKE"/>
    <property type="match status" value="1"/>
</dbReference>
<dbReference type="Ensembl" id="ENSHCOT00000017966.1">
    <property type="protein sequence ID" value="ENSHCOP00000011297.1"/>
    <property type="gene ID" value="ENSHCOG00000014073.1"/>
</dbReference>
<comment type="caution">
    <text evidence="12">Lacks conserved residue(s) required for the propagation of feature annotation.</text>
</comment>
<evidence type="ECO:0000256" key="1">
    <source>
        <dbReference type="ARBA" id="ARBA00004370"/>
    </source>
</evidence>
<keyword evidence="10" id="KW-0325">Glycoprotein</keyword>
<dbReference type="InterPro" id="IPR007110">
    <property type="entry name" value="Ig-like_dom"/>
</dbReference>
<dbReference type="SMART" id="SM00409">
    <property type="entry name" value="IG"/>
    <property type="match status" value="1"/>
</dbReference>
<organism evidence="16 17">
    <name type="scientific">Hippocampus comes</name>
    <name type="common">Tiger tail seahorse</name>
    <dbReference type="NCBI Taxonomy" id="109280"/>
    <lineage>
        <taxon>Eukaryota</taxon>
        <taxon>Metazoa</taxon>
        <taxon>Chordata</taxon>
        <taxon>Craniata</taxon>
        <taxon>Vertebrata</taxon>
        <taxon>Euteleostomi</taxon>
        <taxon>Actinopterygii</taxon>
        <taxon>Neopterygii</taxon>
        <taxon>Teleostei</taxon>
        <taxon>Neoteleostei</taxon>
        <taxon>Acanthomorphata</taxon>
        <taxon>Syngnathiaria</taxon>
        <taxon>Syngnathiformes</taxon>
        <taxon>Syngnathoidei</taxon>
        <taxon>Syngnathidae</taxon>
        <taxon>Hippocampus</taxon>
    </lineage>
</organism>
<dbReference type="InterPro" id="IPR002165">
    <property type="entry name" value="Plexin_repeat"/>
</dbReference>
<dbReference type="GO" id="GO:0001755">
    <property type="term" value="P:neural crest cell migration"/>
    <property type="evidence" value="ECO:0007669"/>
    <property type="project" value="TreeGrafter"/>
</dbReference>
<evidence type="ECO:0000256" key="2">
    <source>
        <dbReference type="ARBA" id="ARBA00004613"/>
    </source>
</evidence>
<dbReference type="GO" id="GO:0007411">
    <property type="term" value="P:axon guidance"/>
    <property type="evidence" value="ECO:0007669"/>
    <property type="project" value="UniProtKB-ARBA"/>
</dbReference>
<keyword evidence="5 13" id="KW-0732">Signal</keyword>
<evidence type="ECO:0000256" key="11">
    <source>
        <dbReference type="ARBA" id="ARBA00023319"/>
    </source>
</evidence>
<proteinExistence type="inferred from homology"/>
<evidence type="ECO:0000256" key="13">
    <source>
        <dbReference type="SAM" id="SignalP"/>
    </source>
</evidence>
<keyword evidence="17" id="KW-1185">Reference proteome</keyword>
<dbReference type="InterPro" id="IPR027231">
    <property type="entry name" value="Semaphorin"/>
</dbReference>
<dbReference type="STRING" id="109280.ENSHCOP00000011297"/>
<dbReference type="GeneID" id="109522243"/>
<keyword evidence="7" id="KW-0524">Neurogenesis</keyword>
<evidence type="ECO:0000256" key="3">
    <source>
        <dbReference type="ARBA" id="ARBA00009492"/>
    </source>
</evidence>
<dbReference type="InterPro" id="IPR016201">
    <property type="entry name" value="PSI"/>
</dbReference>
<reference evidence="16" key="2">
    <citation type="submission" date="2025-09" db="UniProtKB">
        <authorList>
            <consortium name="Ensembl"/>
        </authorList>
    </citation>
    <scope>IDENTIFICATION</scope>
</reference>
<evidence type="ECO:0000256" key="7">
    <source>
        <dbReference type="ARBA" id="ARBA00022902"/>
    </source>
</evidence>
<feature type="domain" description="Ig-like" evidence="14">
    <location>
        <begin position="563"/>
        <end position="639"/>
    </location>
</feature>
<sequence length="732" mass="81743">MASPWSLYVKILWLFPLAVITAMGANTRVQWDARLKLSHQEMKNGSAVYWGGGTSGGIQVLLLDEDHGRLLVGGKDHIHMLSSDSVDLPWNTVSWPAADEAVQRCLIIGKSLHDDCANFVRLLQAVNDTHVYVCGTGAFRPQCGLLRVGLGEAFSLLPHTVTAGRGKCPYSPKEPFAAHLSDGDIYAGTSVDFMGINAAIFRTSIGAGGRHLRTEAYDHNWLNVPQFVASFAIAETHNAADDKIYFFFREAAVEAEPWDKKIYSRVARVCKNDMGGRRSLINRWTTFLKARLVCSVLGPSGVHTHFDELEDVFVMETKDPQNAVIYGLFRTSSSLLAGSAVCAFSMASIRASFNGPFAHQDSPDHRWVEFKGRIPYPRPGACPSETYDALHESTEDFPDEVVNFMRRHQLMWEAVLPVGGRPVFTRVNVSYLLTSLLVDRLDIEGRTTDVLFLGTDDGKVLKVMASTTEEILLEELSVFQSGVAIRQMKISSKKQQLYVSSEGGVAQLSFHRCHLYADCSECRLSGDPYCAWDGQTCSPHFVSGRRSSRGHDPAYGESWSRCPITDDFLGDEKVMYGMEGNASFLECFHRSPQAALSWTLQRRNERHHLPVSKDERLVRTSGGLLLQRLQLADDGIYTCSSGEGKYVRIVSRFRLHVIPASVLHPTQGPPASTQGLAATWPVSTKERKVAERYCEQLWFRDKRRQHKVFTFKLKHGSSKARVRRNQLPHATI</sequence>
<feature type="domain" description="Sema" evidence="15">
    <location>
        <begin position="34"/>
        <end position="510"/>
    </location>
</feature>
<dbReference type="GO" id="GO:0072359">
    <property type="term" value="P:circulatory system development"/>
    <property type="evidence" value="ECO:0007669"/>
    <property type="project" value="UniProtKB-ARBA"/>
</dbReference>
<dbReference type="FunFam" id="2.60.40.10:FF:000030">
    <property type="entry name" value="Semaphorin 3F like"/>
    <property type="match status" value="1"/>
</dbReference>
<dbReference type="GO" id="GO:0005886">
    <property type="term" value="C:plasma membrane"/>
    <property type="evidence" value="ECO:0007669"/>
    <property type="project" value="TreeGrafter"/>
</dbReference>
<dbReference type="PROSITE" id="PS51004">
    <property type="entry name" value="SEMA"/>
    <property type="match status" value="1"/>
</dbReference>
<keyword evidence="4" id="KW-0964">Secreted</keyword>
<evidence type="ECO:0000313" key="17">
    <source>
        <dbReference type="Proteomes" id="UP000264820"/>
    </source>
</evidence>
<evidence type="ECO:0000259" key="15">
    <source>
        <dbReference type="PROSITE" id="PS51004"/>
    </source>
</evidence>
<keyword evidence="8" id="KW-0472">Membrane</keyword>
<evidence type="ECO:0000256" key="9">
    <source>
        <dbReference type="ARBA" id="ARBA00023157"/>
    </source>
</evidence>
<dbReference type="InterPro" id="IPR036352">
    <property type="entry name" value="Semap_dom_sf"/>
</dbReference>
<dbReference type="SMART" id="SM00630">
    <property type="entry name" value="Sema"/>
    <property type="match status" value="1"/>
</dbReference>
<keyword evidence="11" id="KW-0393">Immunoglobulin domain</keyword>
<feature type="chain" id="PRO_5018758043" evidence="13">
    <location>
        <begin position="25"/>
        <end position="732"/>
    </location>
</feature>
<dbReference type="OrthoDB" id="9988752at2759"/>
<dbReference type="Gene3D" id="3.30.1680.10">
    <property type="entry name" value="ligand-binding face of the semaphorins, domain 2"/>
    <property type="match status" value="1"/>
</dbReference>